<feature type="domain" description="DSBA-like thioredoxin" evidence="1">
    <location>
        <begin position="7"/>
        <end position="211"/>
    </location>
</feature>
<dbReference type="Proteomes" id="UP000226192">
    <property type="component" value="Unassembled WGS sequence"/>
</dbReference>
<dbReference type="InterPro" id="IPR001853">
    <property type="entry name" value="DSBA-like_thioredoxin_dom"/>
</dbReference>
<comment type="caution">
    <text evidence="2">The sequence shown here is derived from an EMBL/GenBank/DDBJ whole genome shotgun (WGS) entry which is preliminary data.</text>
</comment>
<evidence type="ECO:0000313" key="2">
    <source>
        <dbReference type="EMBL" id="PHH64298.1"/>
    </source>
</evidence>
<dbReference type="AlphaFoldDB" id="A0A2C5XIX3"/>
<evidence type="ECO:0000259" key="1">
    <source>
        <dbReference type="Pfam" id="PF01323"/>
    </source>
</evidence>
<name>A0A2C5XIX3_9HYPO</name>
<reference evidence="2 3" key="1">
    <citation type="submission" date="2017-06" db="EMBL/GenBank/DDBJ databases">
        <title>Ant-infecting Ophiocordyceps genomes reveal a high diversity of potential behavioral manipulation genes and a possible major role for enterotoxins.</title>
        <authorList>
            <person name="De Bekker C."/>
            <person name="Evans H.C."/>
            <person name="Brachmann A."/>
            <person name="Hughes D.P."/>
        </authorList>
    </citation>
    <scope>NUCLEOTIDE SEQUENCE [LARGE SCALE GENOMIC DNA]</scope>
    <source>
        <strain evidence="2 3">Map64</strain>
    </source>
</reference>
<accession>A0A2C5XIX3</accession>
<dbReference type="EMBL" id="NJET01000033">
    <property type="protein sequence ID" value="PHH64298.1"/>
    <property type="molecule type" value="Genomic_DNA"/>
</dbReference>
<proteinExistence type="predicted"/>
<dbReference type="InterPro" id="IPR036249">
    <property type="entry name" value="Thioredoxin-like_sf"/>
</dbReference>
<dbReference type="Gene3D" id="3.40.30.10">
    <property type="entry name" value="Glutaredoxin"/>
    <property type="match status" value="1"/>
</dbReference>
<protein>
    <recommendedName>
        <fullName evidence="1">DSBA-like thioredoxin domain-containing protein</fullName>
    </recommendedName>
</protein>
<organism evidence="2 3">
    <name type="scientific">Ophiocordyceps australis</name>
    <dbReference type="NCBI Taxonomy" id="1399860"/>
    <lineage>
        <taxon>Eukaryota</taxon>
        <taxon>Fungi</taxon>
        <taxon>Dikarya</taxon>
        <taxon>Ascomycota</taxon>
        <taxon>Pezizomycotina</taxon>
        <taxon>Sordariomycetes</taxon>
        <taxon>Hypocreomycetidae</taxon>
        <taxon>Hypocreales</taxon>
        <taxon>Ophiocordycipitaceae</taxon>
        <taxon>Ophiocordyceps</taxon>
    </lineage>
</organism>
<gene>
    <name evidence="2" type="ORF">CDD81_4782</name>
</gene>
<dbReference type="SUPFAM" id="SSF52833">
    <property type="entry name" value="Thioredoxin-like"/>
    <property type="match status" value="1"/>
</dbReference>
<dbReference type="Pfam" id="PF01323">
    <property type="entry name" value="DSBA"/>
    <property type="match status" value="1"/>
</dbReference>
<dbReference type="OrthoDB" id="1930760at2759"/>
<dbReference type="PANTHER" id="PTHR13887">
    <property type="entry name" value="GLUTATHIONE S-TRANSFERASE KAPPA"/>
    <property type="match status" value="1"/>
</dbReference>
<dbReference type="PANTHER" id="PTHR13887:SF41">
    <property type="entry name" value="THIOREDOXIN SUPERFAMILY PROTEIN"/>
    <property type="match status" value="1"/>
</dbReference>
<dbReference type="GO" id="GO:0016491">
    <property type="term" value="F:oxidoreductase activity"/>
    <property type="evidence" value="ECO:0007669"/>
    <property type="project" value="InterPro"/>
</dbReference>
<dbReference type="CDD" id="cd03024">
    <property type="entry name" value="DsbA_FrnE"/>
    <property type="match status" value="1"/>
</dbReference>
<evidence type="ECO:0000313" key="3">
    <source>
        <dbReference type="Proteomes" id="UP000226192"/>
    </source>
</evidence>
<sequence>MTKFCISVTSDTVCPWCYIGRRQLQRAQSLWLQQAANTGDSFSVTFLPYQLEPAWPRGPDSSRDKQQFYSSKFGAQRTRLMQQRLDLVGSQLGISFRHGGRTGNSRDSHRLVHLAKAYGNGVELAVVDGLFAAYFEKEQDITSHHVLRDIATRAGIPAQDFQEELVDGDRGGAEVDAAASLARSRGITGVPFFDFQSRFHVSGARDAKDFLHIFEKIKAHENGQDVSDTELD</sequence>
<keyword evidence="3" id="KW-1185">Reference proteome</keyword>